<keyword evidence="1" id="KW-0812">Transmembrane</keyword>
<dbReference type="RefSeq" id="WP_193521961.1">
    <property type="nucleotide sequence ID" value="NZ_CBCSDF010000016.1"/>
</dbReference>
<dbReference type="PANTHER" id="PTHR30572">
    <property type="entry name" value="MEMBRANE COMPONENT OF TRANSPORTER-RELATED"/>
    <property type="match status" value="1"/>
</dbReference>
<feature type="transmembrane region" description="Helical" evidence="1">
    <location>
        <begin position="330"/>
        <end position="356"/>
    </location>
</feature>
<feature type="domain" description="MacB-like periplasmic core" evidence="2">
    <location>
        <begin position="432"/>
        <end position="606"/>
    </location>
</feature>
<evidence type="ECO:0000313" key="5">
    <source>
        <dbReference type="Proteomes" id="UP000646877"/>
    </source>
</evidence>
<feature type="transmembrane region" description="Helical" evidence="1">
    <location>
        <begin position="431"/>
        <end position="452"/>
    </location>
</feature>
<reference evidence="4 6" key="2">
    <citation type="submission" date="2023-10" db="EMBL/GenBank/DDBJ databases">
        <title>To unveil natural product biosynthetic capacity in Pseudoalteromonas.</title>
        <authorList>
            <person name="Wang J."/>
        </authorList>
    </citation>
    <scope>NUCLEOTIDE SEQUENCE [LARGE SCALE GENOMIC DNA]</scope>
    <source>
        <strain evidence="4 6">DSM 15914</strain>
    </source>
</reference>
<dbReference type="EMBL" id="CP137578">
    <property type="protein sequence ID" value="WOX28556.1"/>
    <property type="molecule type" value="Genomic_DNA"/>
</dbReference>
<keyword evidence="1" id="KW-0472">Membrane</keyword>
<feature type="domain" description="MacB-like periplasmic core" evidence="2">
    <location>
        <begin position="86"/>
        <end position="233"/>
    </location>
</feature>
<dbReference type="Pfam" id="PF12704">
    <property type="entry name" value="MacB_PCD"/>
    <property type="match status" value="2"/>
</dbReference>
<dbReference type="PANTHER" id="PTHR30572:SF18">
    <property type="entry name" value="ABC-TYPE MACROLIDE FAMILY EXPORT SYSTEM PERMEASE COMPONENT 2"/>
    <property type="match status" value="1"/>
</dbReference>
<evidence type="ECO:0000313" key="6">
    <source>
        <dbReference type="Proteomes" id="UP001304419"/>
    </source>
</evidence>
<protein>
    <submittedName>
        <fullName evidence="4">ABC transporter permease</fullName>
    </submittedName>
    <submittedName>
        <fullName evidence="3">FtsX-like permease family protein</fullName>
    </submittedName>
</protein>
<dbReference type="Proteomes" id="UP000646877">
    <property type="component" value="Unassembled WGS sequence"/>
</dbReference>
<reference evidence="3" key="1">
    <citation type="submission" date="2019-10" db="EMBL/GenBank/DDBJ databases">
        <authorList>
            <person name="Paulsen S."/>
        </authorList>
    </citation>
    <scope>NUCLEOTIDE SEQUENCE</scope>
    <source>
        <strain evidence="3">LMG 19692</strain>
    </source>
</reference>
<proteinExistence type="predicted"/>
<feature type="transmembrane region" description="Helical" evidence="1">
    <location>
        <begin position="668"/>
        <end position="692"/>
    </location>
</feature>
<gene>
    <name evidence="3" type="ORF">F9Y85_11990</name>
    <name evidence="4" type="ORF">R5H13_18365</name>
</gene>
<dbReference type="AlphaFoldDB" id="A0A8I2KQK7"/>
<dbReference type="InterPro" id="IPR050250">
    <property type="entry name" value="Macrolide_Exporter_MacB"/>
</dbReference>
<evidence type="ECO:0000259" key="2">
    <source>
        <dbReference type="Pfam" id="PF12704"/>
    </source>
</evidence>
<evidence type="ECO:0000313" key="4">
    <source>
        <dbReference type="EMBL" id="WOX28556.1"/>
    </source>
</evidence>
<feature type="transmembrane region" description="Helical" evidence="1">
    <location>
        <begin position="376"/>
        <end position="398"/>
    </location>
</feature>
<feature type="transmembrane region" description="Helical" evidence="1">
    <location>
        <begin position="277"/>
        <end position="302"/>
    </location>
</feature>
<accession>A0A8I2KQK7</accession>
<keyword evidence="6" id="KW-1185">Reference proteome</keyword>
<evidence type="ECO:0000313" key="3">
    <source>
        <dbReference type="EMBL" id="NLR22028.1"/>
    </source>
</evidence>
<feature type="transmembrane region" description="Helical" evidence="1">
    <location>
        <begin position="728"/>
        <end position="746"/>
    </location>
</feature>
<sequence length="794" mass="88351">MQVFNLGRANIYHVSVVTTLSCVFVVMLVAMGMLHSLYFSPLPYPDSERIVKLEYPMFDENGNESSEAFNYPSLMHLYEHKPAAMEQLAMVHYAEQLLTSDAGAPQVESAYVSPEWFSIFDMPLAMGRVITEPVDESSPVAVLSFQAWQNHFNGDPNILNKTLRLDEREFTIVGVAAERFYEPDLKKLTHNTAVWLPWQYNLTSEEAKPYWWNRYALNLMVGKLATGVEHEQVSLSLSNEMNTLWRSKVSDSEYFAKWHIGIRAMPLKSIMLGKSPLLLFGMFVVSLGLLGIALLNISNLYLARLSQIQRRLAIQAVVGAKIRDIALMQWLPLLALCLVSLVVAIGASYVICQWLQQELVGLLPQAQLISLTWQSVLALGLVALLTSWLLLLAGMSAIRFRHLTHMLKQSGKGNAVVVSARVQRIMAVSQLSISIILTFFCFNVGVAAISHLKNAYAVDLKNKYEVTFYAPDTMSRDEYTEVMRQASEALGNTAEVIAVSRSRSPIGQGVGTWSLQEVETLERVHPVGRVVDSGYLEFFSLPLLQGQFFDSEAVRRGEQQLIINKTFAEQLGGEEKALGKRLSFNIADEDAAFEIIGVVADLAVPGEPALPHVYRAVQGSNTALIKTKQPVTKSHFAALLTQVHPALKIFSFKSLTAQREQYLLTDTLVTYGALFIFALALLLVIIGLFGVFRYSQSLKASYYGTKMVLGAKHSDLTREDLTTHFKHIGIALMISLTGCLLLSPYFQQTFNVAEFSIAAVGIVLVSSSCLYFSLQQILRRPLNALINPSELVKG</sequence>
<keyword evidence="1" id="KW-1133">Transmembrane helix</keyword>
<dbReference type="GO" id="GO:0022857">
    <property type="term" value="F:transmembrane transporter activity"/>
    <property type="evidence" value="ECO:0007669"/>
    <property type="project" value="TreeGrafter"/>
</dbReference>
<name>A0A8I2KQK7_9GAMM</name>
<dbReference type="EMBL" id="WEIA01000006">
    <property type="protein sequence ID" value="NLR22028.1"/>
    <property type="molecule type" value="Genomic_DNA"/>
</dbReference>
<feature type="transmembrane region" description="Helical" evidence="1">
    <location>
        <begin position="12"/>
        <end position="39"/>
    </location>
</feature>
<organism evidence="3 5">
    <name type="scientific">Pseudoalteromonas maricaloris</name>
    <dbReference type="NCBI Taxonomy" id="184924"/>
    <lineage>
        <taxon>Bacteria</taxon>
        <taxon>Pseudomonadati</taxon>
        <taxon>Pseudomonadota</taxon>
        <taxon>Gammaproteobacteria</taxon>
        <taxon>Alteromonadales</taxon>
        <taxon>Pseudoalteromonadaceae</taxon>
        <taxon>Pseudoalteromonas</taxon>
    </lineage>
</organism>
<feature type="transmembrane region" description="Helical" evidence="1">
    <location>
        <begin position="752"/>
        <end position="774"/>
    </location>
</feature>
<dbReference type="InterPro" id="IPR025857">
    <property type="entry name" value="MacB_PCD"/>
</dbReference>
<dbReference type="Proteomes" id="UP001304419">
    <property type="component" value="Chromosome 1"/>
</dbReference>
<dbReference type="GO" id="GO:0005886">
    <property type="term" value="C:plasma membrane"/>
    <property type="evidence" value="ECO:0007669"/>
    <property type="project" value="TreeGrafter"/>
</dbReference>
<evidence type="ECO:0000256" key="1">
    <source>
        <dbReference type="SAM" id="Phobius"/>
    </source>
</evidence>